<proteinExistence type="predicted"/>
<keyword evidence="3" id="KW-1185">Reference proteome</keyword>
<dbReference type="AlphaFoldDB" id="A0ABD2IQB2"/>
<dbReference type="EMBL" id="JBICBT010001187">
    <property type="protein sequence ID" value="KAL3079455.1"/>
    <property type="molecule type" value="Genomic_DNA"/>
</dbReference>
<dbReference type="Proteomes" id="UP001620626">
    <property type="component" value="Unassembled WGS sequence"/>
</dbReference>
<accession>A0ABD2IQB2</accession>
<evidence type="ECO:0000313" key="2">
    <source>
        <dbReference type="EMBL" id="KAL3079455.1"/>
    </source>
</evidence>
<evidence type="ECO:0000256" key="1">
    <source>
        <dbReference type="SAM" id="MobiDB-lite"/>
    </source>
</evidence>
<comment type="caution">
    <text evidence="2">The sequence shown here is derived from an EMBL/GenBank/DDBJ whole genome shotgun (WGS) entry which is preliminary data.</text>
</comment>
<name>A0ABD2IQB2_9BILA</name>
<gene>
    <name evidence="2" type="ORF">niasHT_031784</name>
</gene>
<feature type="region of interest" description="Disordered" evidence="1">
    <location>
        <begin position="57"/>
        <end position="96"/>
    </location>
</feature>
<organism evidence="2 3">
    <name type="scientific">Heterodera trifolii</name>
    <dbReference type="NCBI Taxonomy" id="157864"/>
    <lineage>
        <taxon>Eukaryota</taxon>
        <taxon>Metazoa</taxon>
        <taxon>Ecdysozoa</taxon>
        <taxon>Nematoda</taxon>
        <taxon>Chromadorea</taxon>
        <taxon>Rhabditida</taxon>
        <taxon>Tylenchina</taxon>
        <taxon>Tylenchomorpha</taxon>
        <taxon>Tylenchoidea</taxon>
        <taxon>Heteroderidae</taxon>
        <taxon>Heteroderinae</taxon>
        <taxon>Heterodera</taxon>
    </lineage>
</organism>
<protein>
    <submittedName>
        <fullName evidence="2">Uncharacterized protein</fullName>
    </submittedName>
</protein>
<reference evidence="2 3" key="1">
    <citation type="submission" date="2024-10" db="EMBL/GenBank/DDBJ databases">
        <authorList>
            <person name="Kim D."/>
        </authorList>
    </citation>
    <scope>NUCLEOTIDE SEQUENCE [LARGE SCALE GENOMIC DNA]</scope>
    <source>
        <strain evidence="2">BH-2024</strain>
    </source>
</reference>
<sequence>MRTQEGQDSDCKLHACRQEEGNRFWALRAGQQEGQHRDCKLHAEQQQEEGNRFWALRAGQPEGQDSDRKLRAGQQEVQHRDCKLRAGQPEGQDSDCKLHAEQQQDPPYGMMWLLMMLKMMNRCQKWRSRQRTMSRPNLFKKFTKADGISEMAQQQQQ</sequence>
<evidence type="ECO:0000313" key="3">
    <source>
        <dbReference type="Proteomes" id="UP001620626"/>
    </source>
</evidence>